<accession>A0A4P7SGM8</accession>
<sequence>MDRNLVYVFDVAGADAVRLDDEPTVRRCLDAVIARAGLTPVGADAGHRFSPQGLSLAVILAESHVAVHTWPERGTAYVTLTTCRRPDGDDFIDATRAELADALGAAHVDVRTLV</sequence>
<dbReference type="GO" id="GO:0008295">
    <property type="term" value="P:spermidine biosynthetic process"/>
    <property type="evidence" value="ECO:0007669"/>
    <property type="project" value="UniProtKB-KW"/>
</dbReference>
<reference evidence="11 12" key="1">
    <citation type="submission" date="2019-04" db="EMBL/GenBank/DDBJ databases">
        <title>Isolation and identification of Cellulomonas shaoxiangyii sp. Nov. isolated from feces of the Tibetan antelopes (Pantholops hodgsonii) in the Qinghai-Tibet plateau of China.</title>
        <authorList>
            <person name="Tian Z."/>
        </authorList>
    </citation>
    <scope>NUCLEOTIDE SEQUENCE [LARGE SCALE GENOMIC DNA]</scope>
    <source>
        <strain evidence="11 12">Z28</strain>
    </source>
</reference>
<dbReference type="PANTHER" id="PTHR33866:SF2">
    <property type="entry name" value="S-ADENOSYLMETHIONINE DECARBOXYLASE PROENZYME"/>
    <property type="match status" value="1"/>
</dbReference>
<keyword evidence="12" id="KW-1185">Reference proteome</keyword>
<evidence type="ECO:0000256" key="2">
    <source>
        <dbReference type="ARBA" id="ARBA00022691"/>
    </source>
</evidence>
<dbReference type="GO" id="GO:0005829">
    <property type="term" value="C:cytosol"/>
    <property type="evidence" value="ECO:0007669"/>
    <property type="project" value="TreeGrafter"/>
</dbReference>
<dbReference type="OrthoDB" id="9793120at2"/>
<dbReference type="RefSeq" id="WP_135974214.1">
    <property type="nucleotide sequence ID" value="NZ_CP039291.1"/>
</dbReference>
<dbReference type="EMBL" id="CP039291">
    <property type="protein sequence ID" value="QCB92216.1"/>
    <property type="molecule type" value="Genomic_DNA"/>
</dbReference>
<dbReference type="AlphaFoldDB" id="A0A4P7SGM8"/>
<evidence type="ECO:0000256" key="5">
    <source>
        <dbReference type="ARBA" id="ARBA00023066"/>
    </source>
</evidence>
<name>A0A4P7SGM8_9CELL</name>
<dbReference type="KEGG" id="celz:E5225_00250"/>
<keyword evidence="9" id="KW-0704">Schiff base</keyword>
<gene>
    <name evidence="11" type="ORF">E5225_00250</name>
</gene>
<dbReference type="SUPFAM" id="SSF56276">
    <property type="entry name" value="S-adenosylmethionine decarboxylase"/>
    <property type="match status" value="1"/>
</dbReference>
<keyword evidence="2" id="KW-0949">S-adenosyl-L-methionine</keyword>
<keyword evidence="5" id="KW-0745">Spermidine biosynthesis</keyword>
<protein>
    <submittedName>
        <fullName evidence="11">Adenosylmethionine decarboxylase</fullName>
    </submittedName>
</protein>
<evidence type="ECO:0000256" key="1">
    <source>
        <dbReference type="ARBA" id="ARBA00001928"/>
    </source>
</evidence>
<keyword evidence="4" id="KW-0068">Autocatalytic cleavage</keyword>
<keyword evidence="7" id="KW-0865">Zymogen</keyword>
<keyword evidence="3" id="KW-0210">Decarboxylase</keyword>
<dbReference type="GO" id="GO:0004014">
    <property type="term" value="F:adenosylmethionine decarboxylase activity"/>
    <property type="evidence" value="ECO:0007669"/>
    <property type="project" value="InterPro"/>
</dbReference>
<dbReference type="Gene3D" id="3.60.90.10">
    <property type="entry name" value="S-adenosylmethionine decarboxylase"/>
    <property type="match status" value="1"/>
</dbReference>
<evidence type="ECO:0000256" key="3">
    <source>
        <dbReference type="ARBA" id="ARBA00022793"/>
    </source>
</evidence>
<evidence type="ECO:0000256" key="9">
    <source>
        <dbReference type="ARBA" id="ARBA00023270"/>
    </source>
</evidence>
<evidence type="ECO:0000313" key="12">
    <source>
        <dbReference type="Proteomes" id="UP000296469"/>
    </source>
</evidence>
<dbReference type="PANTHER" id="PTHR33866">
    <property type="entry name" value="S-ADENOSYLMETHIONINE DECARBOXYLASE PROENZYME"/>
    <property type="match status" value="1"/>
</dbReference>
<dbReference type="InterPro" id="IPR016067">
    <property type="entry name" value="S-AdoMet_deCO2ase_core"/>
</dbReference>
<dbReference type="InterPro" id="IPR003826">
    <property type="entry name" value="AdoMetDC_fam_prok"/>
</dbReference>
<evidence type="ECO:0000313" key="11">
    <source>
        <dbReference type="EMBL" id="QCB92216.1"/>
    </source>
</evidence>
<dbReference type="Pfam" id="PF02675">
    <property type="entry name" value="AdoMet_dc"/>
    <property type="match status" value="1"/>
</dbReference>
<comment type="cofactor">
    <cofactor evidence="1">
        <name>pyruvate</name>
        <dbReference type="ChEBI" id="CHEBI:15361"/>
    </cofactor>
</comment>
<dbReference type="Proteomes" id="UP000296469">
    <property type="component" value="Chromosome"/>
</dbReference>
<evidence type="ECO:0000256" key="7">
    <source>
        <dbReference type="ARBA" id="ARBA00023145"/>
    </source>
</evidence>
<organism evidence="11 12">
    <name type="scientific">Cellulomonas shaoxiangyii</name>
    <dbReference type="NCBI Taxonomy" id="2566013"/>
    <lineage>
        <taxon>Bacteria</taxon>
        <taxon>Bacillati</taxon>
        <taxon>Actinomycetota</taxon>
        <taxon>Actinomycetes</taxon>
        <taxon>Micrococcales</taxon>
        <taxon>Cellulomonadaceae</taxon>
        <taxon>Cellulomonas</taxon>
    </lineage>
</organism>
<keyword evidence="10" id="KW-0670">Pyruvate</keyword>
<keyword evidence="6" id="KW-0620">Polyamine biosynthesis</keyword>
<evidence type="ECO:0000256" key="10">
    <source>
        <dbReference type="ARBA" id="ARBA00023317"/>
    </source>
</evidence>
<evidence type="ECO:0000256" key="4">
    <source>
        <dbReference type="ARBA" id="ARBA00022813"/>
    </source>
</evidence>
<keyword evidence="8" id="KW-0456">Lyase</keyword>
<evidence type="ECO:0000256" key="8">
    <source>
        <dbReference type="ARBA" id="ARBA00023239"/>
    </source>
</evidence>
<evidence type="ECO:0000256" key="6">
    <source>
        <dbReference type="ARBA" id="ARBA00023115"/>
    </source>
</evidence>
<proteinExistence type="predicted"/>